<feature type="domain" description="Ubiquitin-like" evidence="2">
    <location>
        <begin position="8"/>
        <end position="78"/>
    </location>
</feature>
<dbReference type="Pfam" id="PF00240">
    <property type="entry name" value="ubiquitin"/>
    <property type="match status" value="1"/>
</dbReference>
<dbReference type="PANTHER" id="PTHR10677:SF3">
    <property type="entry name" value="FI07626P-RELATED"/>
    <property type="match status" value="1"/>
</dbReference>
<dbReference type="GO" id="GO:0005829">
    <property type="term" value="C:cytosol"/>
    <property type="evidence" value="ECO:0007669"/>
    <property type="project" value="TreeGrafter"/>
</dbReference>
<dbReference type="Gene3D" id="3.10.20.90">
    <property type="entry name" value="Phosphatidylinositol 3-kinase Catalytic Subunit, Chain A, domain 1"/>
    <property type="match status" value="1"/>
</dbReference>
<dbReference type="InterPro" id="IPR000626">
    <property type="entry name" value="Ubiquitin-like_dom"/>
</dbReference>
<dbReference type="InterPro" id="IPR015496">
    <property type="entry name" value="Ubiquilin"/>
</dbReference>
<dbReference type="GO" id="GO:0006511">
    <property type="term" value="P:ubiquitin-dependent protein catabolic process"/>
    <property type="evidence" value="ECO:0007669"/>
    <property type="project" value="TreeGrafter"/>
</dbReference>
<keyword evidence="3" id="KW-1185">Reference proteome</keyword>
<evidence type="ECO:0000259" key="2">
    <source>
        <dbReference type="PROSITE" id="PS50053"/>
    </source>
</evidence>
<dbReference type="PROSITE" id="PS50053">
    <property type="entry name" value="UBIQUITIN_2"/>
    <property type="match status" value="1"/>
</dbReference>
<dbReference type="GeneID" id="108077734"/>
<feature type="region of interest" description="Disordered" evidence="1">
    <location>
        <begin position="266"/>
        <end position="295"/>
    </location>
</feature>
<evidence type="ECO:0000256" key="1">
    <source>
        <dbReference type="SAM" id="MobiDB-lite"/>
    </source>
</evidence>
<sequence length="347" mass="39547">MTCKEESIEICAKGRGLEAIVSLRQNELIQNLRALVAVRFELAISQIVLVFAGEVLRDVGTIDSRGIISGVTVHVVCRPELPVSVAPVDSSFQLEPQPDPLRSRAAATIARVLGHPRLLRNLFQADPRIRCLIERDAALRHFLNSDKNLREVVLQVFGPARQEMERRRDLYHLRLELVPGGYKLLGRLSYLVRQAYENNVAKTFQRARPDSDDGTNPQRGLENKQPLPNPWLLPVPWNNMDAKLRSRRNRVIKAIRAHHLFEEREFAEEQENATSPPPTPSVRQKKATTPPPTPVKRTVRHVYQAQLDELVQKGYTDRHCNLRALQISLGNVDSAVRLLDHWNRSRE</sequence>
<feature type="region of interest" description="Disordered" evidence="1">
    <location>
        <begin position="203"/>
        <end position="228"/>
    </location>
</feature>
<dbReference type="OrthoDB" id="10016665at2759"/>
<organism evidence="3 4">
    <name type="scientific">Drosophila kikkawai</name>
    <name type="common">Fruit fly</name>
    <dbReference type="NCBI Taxonomy" id="30033"/>
    <lineage>
        <taxon>Eukaryota</taxon>
        <taxon>Metazoa</taxon>
        <taxon>Ecdysozoa</taxon>
        <taxon>Arthropoda</taxon>
        <taxon>Hexapoda</taxon>
        <taxon>Insecta</taxon>
        <taxon>Pterygota</taxon>
        <taxon>Neoptera</taxon>
        <taxon>Endopterygota</taxon>
        <taxon>Diptera</taxon>
        <taxon>Brachycera</taxon>
        <taxon>Muscomorpha</taxon>
        <taxon>Ephydroidea</taxon>
        <taxon>Drosophilidae</taxon>
        <taxon>Drosophila</taxon>
        <taxon>Sophophora</taxon>
    </lineage>
</organism>
<dbReference type="Proteomes" id="UP001652661">
    <property type="component" value="Chromosome 3R"/>
</dbReference>
<accession>A0A6P4IUZ1</accession>
<dbReference type="RefSeq" id="XP_017026686.1">
    <property type="nucleotide sequence ID" value="XM_017171197.3"/>
</dbReference>
<protein>
    <submittedName>
        <fullName evidence="4">Ubiquilin-1</fullName>
    </submittedName>
</protein>
<name>A0A6P4IUZ1_DROKI</name>
<proteinExistence type="predicted"/>
<dbReference type="Pfam" id="PF23195">
    <property type="entry name" value="UBQLN1"/>
    <property type="match status" value="1"/>
</dbReference>
<evidence type="ECO:0000313" key="3">
    <source>
        <dbReference type="Proteomes" id="UP001652661"/>
    </source>
</evidence>
<dbReference type="InterPro" id="IPR029071">
    <property type="entry name" value="Ubiquitin-like_domsf"/>
</dbReference>
<dbReference type="OMA" id="TVHVVCR"/>
<gene>
    <name evidence="4" type="primary">LOC108077734</name>
</gene>
<dbReference type="SUPFAM" id="SSF54236">
    <property type="entry name" value="Ubiquitin-like"/>
    <property type="match status" value="1"/>
</dbReference>
<dbReference type="PANTHER" id="PTHR10677">
    <property type="entry name" value="UBIQUILIN"/>
    <property type="match status" value="1"/>
</dbReference>
<dbReference type="Gene3D" id="1.10.8.10">
    <property type="entry name" value="DNA helicase RuvA subunit, C-terminal domain"/>
    <property type="match status" value="1"/>
</dbReference>
<dbReference type="SUPFAM" id="SSF46934">
    <property type="entry name" value="UBA-like"/>
    <property type="match status" value="1"/>
</dbReference>
<dbReference type="InterPro" id="IPR009060">
    <property type="entry name" value="UBA-like_sf"/>
</dbReference>
<dbReference type="AlphaFoldDB" id="A0A6P4IUZ1"/>
<dbReference type="GO" id="GO:0031593">
    <property type="term" value="F:polyubiquitin modification-dependent protein binding"/>
    <property type="evidence" value="ECO:0007669"/>
    <property type="project" value="TreeGrafter"/>
</dbReference>
<evidence type="ECO:0000313" key="4">
    <source>
        <dbReference type="RefSeq" id="XP_017026686.1"/>
    </source>
</evidence>
<reference evidence="4" key="1">
    <citation type="submission" date="2025-08" db="UniProtKB">
        <authorList>
            <consortium name="RefSeq"/>
        </authorList>
    </citation>
    <scope>IDENTIFICATION</scope>
    <source>
        <strain evidence="4">14028-0561.14</strain>
        <tissue evidence="4">Whole fly</tissue>
    </source>
</reference>